<dbReference type="SUPFAM" id="SSF48264">
    <property type="entry name" value="Cytochrome P450"/>
    <property type="match status" value="1"/>
</dbReference>
<evidence type="ECO:0008006" key="15">
    <source>
        <dbReference type="Google" id="ProtNLM"/>
    </source>
</evidence>
<dbReference type="EMBL" id="JAUUTY010000004">
    <property type="protein sequence ID" value="KAK1648491.1"/>
    <property type="molecule type" value="Genomic_DNA"/>
</dbReference>
<evidence type="ECO:0000256" key="2">
    <source>
        <dbReference type="ARBA" id="ARBA00010617"/>
    </source>
</evidence>
<dbReference type="Pfam" id="PF00067">
    <property type="entry name" value="p450"/>
    <property type="match status" value="1"/>
</dbReference>
<evidence type="ECO:0000256" key="12">
    <source>
        <dbReference type="SAM" id="Phobius"/>
    </source>
</evidence>
<protein>
    <recommendedName>
        <fullName evidence="15">Cytochrome P450</fullName>
    </recommendedName>
</protein>
<evidence type="ECO:0000256" key="9">
    <source>
        <dbReference type="ARBA" id="ARBA00023033"/>
    </source>
</evidence>
<dbReference type="GO" id="GO:0020037">
    <property type="term" value="F:heme binding"/>
    <property type="evidence" value="ECO:0007669"/>
    <property type="project" value="InterPro"/>
</dbReference>
<evidence type="ECO:0000256" key="5">
    <source>
        <dbReference type="ARBA" id="ARBA00022723"/>
    </source>
</evidence>
<dbReference type="FunFam" id="1.10.630.10:FF:000064">
    <property type="entry name" value="Cytochrome P450 monooxygenase"/>
    <property type="match status" value="1"/>
</dbReference>
<dbReference type="InterPro" id="IPR017972">
    <property type="entry name" value="Cyt_P450_CS"/>
</dbReference>
<keyword evidence="7 11" id="KW-0560">Oxidoreductase</keyword>
<dbReference type="Proteomes" id="UP001231189">
    <property type="component" value="Unassembled WGS sequence"/>
</dbReference>
<dbReference type="PRINTS" id="PR00385">
    <property type="entry name" value="P450"/>
</dbReference>
<dbReference type="InterPro" id="IPR001128">
    <property type="entry name" value="Cyt_P450"/>
</dbReference>
<dbReference type="PROSITE" id="PS00086">
    <property type="entry name" value="CYTOCHROME_P450"/>
    <property type="match status" value="1"/>
</dbReference>
<dbReference type="AlphaFoldDB" id="A0AAD8SBR0"/>
<keyword evidence="12" id="KW-0472">Membrane</keyword>
<evidence type="ECO:0000256" key="6">
    <source>
        <dbReference type="ARBA" id="ARBA00022989"/>
    </source>
</evidence>
<evidence type="ECO:0000256" key="4">
    <source>
        <dbReference type="ARBA" id="ARBA00022692"/>
    </source>
</evidence>
<keyword evidence="5 10" id="KW-0479">Metal-binding</keyword>
<evidence type="ECO:0000256" key="7">
    <source>
        <dbReference type="ARBA" id="ARBA00023002"/>
    </source>
</evidence>
<name>A0AAD8SBR0_LOLMU</name>
<dbReference type="PRINTS" id="PR00463">
    <property type="entry name" value="EP450I"/>
</dbReference>
<keyword evidence="8 10" id="KW-0408">Iron</keyword>
<keyword evidence="9 11" id="KW-0503">Monooxygenase</keyword>
<keyword evidence="4 12" id="KW-0812">Transmembrane</keyword>
<evidence type="ECO:0000256" key="8">
    <source>
        <dbReference type="ARBA" id="ARBA00023004"/>
    </source>
</evidence>
<evidence type="ECO:0000256" key="3">
    <source>
        <dbReference type="ARBA" id="ARBA00022617"/>
    </source>
</evidence>
<dbReference type="GO" id="GO:0004497">
    <property type="term" value="F:monooxygenase activity"/>
    <property type="evidence" value="ECO:0007669"/>
    <property type="project" value="UniProtKB-KW"/>
</dbReference>
<sequence length="517" mass="56720">MDMEQLSYGSFVSIAIATILFSLVLRLALGGKDTGVKLPPGPWNLPVIGSLHHLANTKLLAHRALLSLSRRHGPLMLLKLGEVSTVVASTPEAAMEVLKTNDLALAIRPSGPTVDAISSGGKGLIFAPYGEHWRQMRKVCIVELLGTRQVWRIESIIQDEVAYLVESVAVAPSVVKLGDALAKLTSNVIARAAFGSKCPQQEEYLRELERMTKLLGGFSLVDLFPSSLLVRWLSGSERDMRRSHARVHRILGDIIDERKEKKASTSAPIRNDEDLLDVLLRLQKEDALRIPLTSEIIGAVIFDIFGAGTDTTAATLEWAMAELIHNPQTMARAKLEVRERLGKGRSTVTNADLRDLRYLRMVIKETLRLHPAAALIHRASLQNCEVMGYAIPKGTHVTINAFAVGRDPAHWGEDAEEFRPERFEETGTTSVEYKQGAQMEFIPFGAGRRQCPGALFATTTIELVLANLLYHFDWAIPAGAGPETLDMSEVFGIILHAKSSLCLEAVRSSPSTEVSVS</sequence>
<dbReference type="GO" id="GO:0016705">
    <property type="term" value="F:oxidoreductase activity, acting on paired donors, with incorporation or reduction of molecular oxygen"/>
    <property type="evidence" value="ECO:0007669"/>
    <property type="project" value="InterPro"/>
</dbReference>
<feature type="transmembrane region" description="Helical" evidence="12">
    <location>
        <begin position="6"/>
        <end position="29"/>
    </location>
</feature>
<evidence type="ECO:0000256" key="10">
    <source>
        <dbReference type="PIRSR" id="PIRSR602401-1"/>
    </source>
</evidence>
<comment type="similarity">
    <text evidence="2 11">Belongs to the cytochrome P450 family.</text>
</comment>
<proteinExistence type="inferred from homology"/>
<feature type="binding site" description="axial binding residue" evidence="10">
    <location>
        <position position="451"/>
    </location>
    <ligand>
        <name>heme</name>
        <dbReference type="ChEBI" id="CHEBI:30413"/>
    </ligand>
    <ligandPart>
        <name>Fe</name>
        <dbReference type="ChEBI" id="CHEBI:18248"/>
    </ligandPart>
</feature>
<organism evidence="13 14">
    <name type="scientific">Lolium multiflorum</name>
    <name type="common">Italian ryegrass</name>
    <name type="synonym">Lolium perenne subsp. multiflorum</name>
    <dbReference type="NCBI Taxonomy" id="4521"/>
    <lineage>
        <taxon>Eukaryota</taxon>
        <taxon>Viridiplantae</taxon>
        <taxon>Streptophyta</taxon>
        <taxon>Embryophyta</taxon>
        <taxon>Tracheophyta</taxon>
        <taxon>Spermatophyta</taxon>
        <taxon>Magnoliopsida</taxon>
        <taxon>Liliopsida</taxon>
        <taxon>Poales</taxon>
        <taxon>Poaceae</taxon>
        <taxon>BOP clade</taxon>
        <taxon>Pooideae</taxon>
        <taxon>Poodae</taxon>
        <taxon>Poeae</taxon>
        <taxon>Poeae Chloroplast Group 2 (Poeae type)</taxon>
        <taxon>Loliodinae</taxon>
        <taxon>Loliinae</taxon>
        <taxon>Lolium</taxon>
    </lineage>
</organism>
<dbReference type="PANTHER" id="PTHR47955:SF19">
    <property type="entry name" value="CYTOCHROME P450 71A9-LIKE ISOFORM X1"/>
    <property type="match status" value="1"/>
</dbReference>
<keyword evidence="6 12" id="KW-1133">Transmembrane helix</keyword>
<evidence type="ECO:0000256" key="11">
    <source>
        <dbReference type="RuleBase" id="RU000461"/>
    </source>
</evidence>
<dbReference type="GO" id="GO:0005506">
    <property type="term" value="F:iron ion binding"/>
    <property type="evidence" value="ECO:0007669"/>
    <property type="project" value="InterPro"/>
</dbReference>
<gene>
    <name evidence="13" type="ORF">QYE76_066296</name>
</gene>
<dbReference type="InterPro" id="IPR036396">
    <property type="entry name" value="Cyt_P450_sf"/>
</dbReference>
<keyword evidence="3 10" id="KW-0349">Heme</keyword>
<dbReference type="Gene3D" id="1.10.630.10">
    <property type="entry name" value="Cytochrome P450"/>
    <property type="match status" value="1"/>
</dbReference>
<dbReference type="PANTHER" id="PTHR47955">
    <property type="entry name" value="CYTOCHROME P450 FAMILY 71 PROTEIN"/>
    <property type="match status" value="1"/>
</dbReference>
<comment type="caution">
    <text evidence="13">The sequence shown here is derived from an EMBL/GenBank/DDBJ whole genome shotgun (WGS) entry which is preliminary data.</text>
</comment>
<evidence type="ECO:0000256" key="1">
    <source>
        <dbReference type="ARBA" id="ARBA00001971"/>
    </source>
</evidence>
<comment type="cofactor">
    <cofactor evidence="1 10">
        <name>heme</name>
        <dbReference type="ChEBI" id="CHEBI:30413"/>
    </cofactor>
</comment>
<evidence type="ECO:0000313" key="13">
    <source>
        <dbReference type="EMBL" id="KAK1648491.1"/>
    </source>
</evidence>
<accession>A0AAD8SBR0</accession>
<dbReference type="InterPro" id="IPR002401">
    <property type="entry name" value="Cyt_P450_E_grp-I"/>
</dbReference>
<dbReference type="CDD" id="cd11072">
    <property type="entry name" value="CYP71-like"/>
    <property type="match status" value="1"/>
</dbReference>
<keyword evidence="14" id="KW-1185">Reference proteome</keyword>
<reference evidence="13" key="1">
    <citation type="submission" date="2023-07" db="EMBL/GenBank/DDBJ databases">
        <title>A chromosome-level genome assembly of Lolium multiflorum.</title>
        <authorList>
            <person name="Chen Y."/>
            <person name="Copetti D."/>
            <person name="Kolliker R."/>
            <person name="Studer B."/>
        </authorList>
    </citation>
    <scope>NUCLEOTIDE SEQUENCE</scope>
    <source>
        <strain evidence="13">02402/16</strain>
        <tissue evidence="13">Leaf</tissue>
    </source>
</reference>
<evidence type="ECO:0000313" key="14">
    <source>
        <dbReference type="Proteomes" id="UP001231189"/>
    </source>
</evidence>